<reference evidence="1 2" key="1">
    <citation type="journal article" date="2019" name="Nat. Microbiol.">
        <title>Mediterranean grassland soil C-N compound turnover is dependent on rainfall and depth, and is mediated by genomically divergent microorganisms.</title>
        <authorList>
            <person name="Diamond S."/>
            <person name="Andeer P.F."/>
            <person name="Li Z."/>
            <person name="Crits-Christoph A."/>
            <person name="Burstein D."/>
            <person name="Anantharaman K."/>
            <person name="Lane K.R."/>
            <person name="Thomas B.C."/>
            <person name="Pan C."/>
            <person name="Northen T.R."/>
            <person name="Banfield J.F."/>
        </authorList>
    </citation>
    <scope>NUCLEOTIDE SEQUENCE [LARGE SCALE GENOMIC DNA]</scope>
    <source>
        <strain evidence="1">NP_4</strain>
    </source>
</reference>
<name>A0A537KH24_9BACT</name>
<dbReference type="AlphaFoldDB" id="A0A537KH24"/>
<sequence>AQLTNIAGAVQWFDADSSVSTRQAFTRTLTDGTPGILDFQDAHTVTVVNITITITKQVSVVGGGAAMPGGQLDYLVHVTNVSTNPTTSVVITDDLSTAGAGRLTFVNPPATMNGSTAGVSIVGSLLTASYSAVYGPLQPGQSIDVRFRVNIASGLPAGTTLTNTAVVTWNNPPQTASASVSMTQTSTR</sequence>
<evidence type="ECO:0000313" key="2">
    <source>
        <dbReference type="Proteomes" id="UP000319353"/>
    </source>
</evidence>
<dbReference type="EMBL" id="VBAL01000311">
    <property type="protein sequence ID" value="TMI94902.1"/>
    <property type="molecule type" value="Genomic_DNA"/>
</dbReference>
<evidence type="ECO:0000313" key="1">
    <source>
        <dbReference type="EMBL" id="TMI94902.1"/>
    </source>
</evidence>
<dbReference type="Proteomes" id="UP000319353">
    <property type="component" value="Unassembled WGS sequence"/>
</dbReference>
<proteinExistence type="predicted"/>
<comment type="caution">
    <text evidence="1">The sequence shown here is derived from an EMBL/GenBank/DDBJ whole genome shotgun (WGS) entry which is preliminary data.</text>
</comment>
<gene>
    <name evidence="1" type="ORF">E6H01_14715</name>
</gene>
<dbReference type="Gene3D" id="2.60.40.740">
    <property type="match status" value="1"/>
</dbReference>
<accession>A0A537KH24</accession>
<feature type="non-terminal residue" evidence="1">
    <location>
        <position position="1"/>
    </location>
</feature>
<organism evidence="1 2">
    <name type="scientific">Candidatus Segetimicrobium genomatis</name>
    <dbReference type="NCBI Taxonomy" id="2569760"/>
    <lineage>
        <taxon>Bacteria</taxon>
        <taxon>Bacillati</taxon>
        <taxon>Candidatus Sysuimicrobiota</taxon>
        <taxon>Candidatus Sysuimicrobiia</taxon>
        <taxon>Candidatus Sysuimicrobiales</taxon>
        <taxon>Candidatus Segetimicrobiaceae</taxon>
        <taxon>Candidatus Segetimicrobium</taxon>
    </lineage>
</organism>
<protein>
    <submittedName>
        <fullName evidence="1">Isopeptide-forming domain-containing fimbrial protein</fullName>
    </submittedName>
</protein>